<dbReference type="InterPro" id="IPR038396">
    <property type="entry name" value="SpoIIAA-like_sf"/>
</dbReference>
<dbReference type="RefSeq" id="WP_311159818.1">
    <property type="nucleotide sequence ID" value="NZ_JAVQLW010000001.1"/>
</dbReference>
<evidence type="ECO:0000313" key="1">
    <source>
        <dbReference type="EMBL" id="MDS9467647.1"/>
    </source>
</evidence>
<proteinExistence type="predicted"/>
<reference evidence="2" key="1">
    <citation type="submission" date="2023-07" db="EMBL/GenBank/DDBJ databases">
        <title>Paracoccus sp. MBLB3053 whole genome sequence.</title>
        <authorList>
            <person name="Hwang C.Y."/>
            <person name="Cho E.-S."/>
            <person name="Seo M.-J."/>
        </authorList>
    </citation>
    <scope>NUCLEOTIDE SEQUENCE [LARGE SCALE GENOMIC DNA]</scope>
    <source>
        <strain evidence="2">MBLB3053</strain>
    </source>
</reference>
<dbReference type="Proteomes" id="UP001269144">
    <property type="component" value="Unassembled WGS sequence"/>
</dbReference>
<dbReference type="SUPFAM" id="SSF52091">
    <property type="entry name" value="SpoIIaa-like"/>
    <property type="match status" value="2"/>
</dbReference>
<comment type="caution">
    <text evidence="1">The sequence shown here is derived from an EMBL/GenBank/DDBJ whole genome shotgun (WGS) entry which is preliminary data.</text>
</comment>
<dbReference type="EMBL" id="JAVQLW010000001">
    <property type="protein sequence ID" value="MDS9467647.1"/>
    <property type="molecule type" value="Genomic_DNA"/>
</dbReference>
<dbReference type="Pfam" id="PF11964">
    <property type="entry name" value="SpoIIAA-like"/>
    <property type="match status" value="2"/>
</dbReference>
<organism evidence="1 2">
    <name type="scientific">Paracoccus aurantius</name>
    <dbReference type="NCBI Taxonomy" id="3073814"/>
    <lineage>
        <taxon>Bacteria</taxon>
        <taxon>Pseudomonadati</taxon>
        <taxon>Pseudomonadota</taxon>
        <taxon>Alphaproteobacteria</taxon>
        <taxon>Rhodobacterales</taxon>
        <taxon>Paracoccaceae</taxon>
        <taxon>Paracoccus</taxon>
    </lineage>
</organism>
<name>A0ABU2HRJ3_9RHOB</name>
<evidence type="ECO:0000313" key="2">
    <source>
        <dbReference type="Proteomes" id="UP001269144"/>
    </source>
</evidence>
<gene>
    <name evidence="1" type="ORF">RGQ15_08675</name>
</gene>
<dbReference type="InterPro" id="IPR036513">
    <property type="entry name" value="STAS_dom_sf"/>
</dbReference>
<dbReference type="InterPro" id="IPR021866">
    <property type="entry name" value="SpoIIAA-like"/>
</dbReference>
<accession>A0ABU2HRJ3</accession>
<keyword evidence="2" id="KW-1185">Reference proteome</keyword>
<dbReference type="Gene3D" id="3.40.50.10600">
    <property type="entry name" value="SpoIIaa-like domains"/>
    <property type="match status" value="2"/>
</dbReference>
<protein>
    <submittedName>
        <fullName evidence="1">STAS/SEC14 domain-containing protein</fullName>
    </submittedName>
</protein>
<sequence>MLDIQTDETRNVIMARPEGPLPASAFDTLGQTIDDYASKHDRMPGLVVFLKGVPHWEGMSALRAHFDLVRKRASVLPRVAIVTDVAGLTFLPGLANVFVRARVRQFDAGDQEQAISWAGSPEATPEGYQILEGFPDDVIALRALGEVTSGDYEDKLIPLVRDKAQKHGKLRLLMQIGPEFEGYTAGAMWDDARLGLTHWRSFERIAVVSDIGWITRSIKLFAPLMPGEVAVFPNAAFEAAKVWIISDEGVKGSAGSA</sequence>